<dbReference type="OrthoDB" id="1716208at2759"/>
<evidence type="ECO:0000256" key="1">
    <source>
        <dbReference type="SAM" id="MobiDB-lite"/>
    </source>
</evidence>
<feature type="compositionally biased region" description="Polar residues" evidence="1">
    <location>
        <begin position="45"/>
        <end position="58"/>
    </location>
</feature>
<organism evidence="3 4">
    <name type="scientific">Vigna unguiculata</name>
    <name type="common">Cowpea</name>
    <dbReference type="NCBI Taxonomy" id="3917"/>
    <lineage>
        <taxon>Eukaryota</taxon>
        <taxon>Viridiplantae</taxon>
        <taxon>Streptophyta</taxon>
        <taxon>Embryophyta</taxon>
        <taxon>Tracheophyta</taxon>
        <taxon>Spermatophyta</taxon>
        <taxon>Magnoliopsida</taxon>
        <taxon>eudicotyledons</taxon>
        <taxon>Gunneridae</taxon>
        <taxon>Pentapetalae</taxon>
        <taxon>rosids</taxon>
        <taxon>fabids</taxon>
        <taxon>Fabales</taxon>
        <taxon>Fabaceae</taxon>
        <taxon>Papilionoideae</taxon>
        <taxon>50 kb inversion clade</taxon>
        <taxon>NPAAA clade</taxon>
        <taxon>indigoferoid/millettioid clade</taxon>
        <taxon>Phaseoleae</taxon>
        <taxon>Vigna</taxon>
    </lineage>
</organism>
<evidence type="ECO:0000313" key="4">
    <source>
        <dbReference type="Proteomes" id="UP000501690"/>
    </source>
</evidence>
<gene>
    <name evidence="3" type="ORF">DEO72_LG9g2461</name>
</gene>
<keyword evidence="4" id="KW-1185">Reference proteome</keyword>
<evidence type="ECO:0000313" key="3">
    <source>
        <dbReference type="EMBL" id="QCE07441.1"/>
    </source>
</evidence>
<keyword evidence="2" id="KW-0732">Signal</keyword>
<dbReference type="Gramene" id="Vigun07g156600.1.v1.2">
    <property type="protein sequence ID" value="Vigun07g156600.1.v1.2.CDS.1"/>
    <property type="gene ID" value="Vigun07g156600.v1.2"/>
</dbReference>
<dbReference type="PANTHER" id="PTHR33592">
    <property type="entry name" value="TRANSMEMBRANE PROTEIN"/>
    <property type="match status" value="1"/>
</dbReference>
<name>A0A4D6N3K8_VIGUN</name>
<sequence>MGRCTKMLVFTAILVLSLQQTWGLRLLKEKQLLWQQNKLIIQSLQRGPVQGSQRNPCSTVPGRSHGRCTSETNVAPAPPTSPQVAT</sequence>
<reference evidence="3 4" key="1">
    <citation type="submission" date="2019-04" db="EMBL/GenBank/DDBJ databases">
        <title>An improved genome assembly and genetic linkage map for asparagus bean, Vigna unguiculata ssp. sesquipedialis.</title>
        <authorList>
            <person name="Xia Q."/>
            <person name="Zhang R."/>
            <person name="Dong Y."/>
        </authorList>
    </citation>
    <scope>NUCLEOTIDE SEQUENCE [LARGE SCALE GENOMIC DNA]</scope>
    <source>
        <tissue evidence="3">Leaf</tissue>
    </source>
</reference>
<dbReference type="EMBL" id="CP039353">
    <property type="protein sequence ID" value="QCE07441.1"/>
    <property type="molecule type" value="Genomic_DNA"/>
</dbReference>
<dbReference type="PANTHER" id="PTHR33592:SF3">
    <property type="entry name" value="TRANSMEMBRANE PROTEIN"/>
    <property type="match status" value="1"/>
</dbReference>
<proteinExistence type="predicted"/>
<feature type="region of interest" description="Disordered" evidence="1">
    <location>
        <begin position="45"/>
        <end position="86"/>
    </location>
</feature>
<dbReference type="Proteomes" id="UP000501690">
    <property type="component" value="Linkage Group LG9"/>
</dbReference>
<feature type="compositionally biased region" description="Pro residues" evidence="1">
    <location>
        <begin position="76"/>
        <end position="86"/>
    </location>
</feature>
<evidence type="ECO:0000256" key="2">
    <source>
        <dbReference type="SAM" id="SignalP"/>
    </source>
</evidence>
<protein>
    <submittedName>
        <fullName evidence="3">Uncharacterized protein</fullName>
    </submittedName>
</protein>
<accession>A0A4D6N3K8</accession>
<feature type="chain" id="PRO_5020030112" evidence="2">
    <location>
        <begin position="24"/>
        <end position="86"/>
    </location>
</feature>
<dbReference type="AlphaFoldDB" id="A0A4D6N3K8"/>
<feature type="signal peptide" evidence="2">
    <location>
        <begin position="1"/>
        <end position="23"/>
    </location>
</feature>